<dbReference type="Proteomes" id="UP001187192">
    <property type="component" value="Unassembled WGS sequence"/>
</dbReference>
<organism evidence="1 2">
    <name type="scientific">Ficus carica</name>
    <name type="common">Common fig</name>
    <dbReference type="NCBI Taxonomy" id="3494"/>
    <lineage>
        <taxon>Eukaryota</taxon>
        <taxon>Viridiplantae</taxon>
        <taxon>Streptophyta</taxon>
        <taxon>Embryophyta</taxon>
        <taxon>Tracheophyta</taxon>
        <taxon>Spermatophyta</taxon>
        <taxon>Magnoliopsida</taxon>
        <taxon>eudicotyledons</taxon>
        <taxon>Gunneridae</taxon>
        <taxon>Pentapetalae</taxon>
        <taxon>rosids</taxon>
        <taxon>fabids</taxon>
        <taxon>Rosales</taxon>
        <taxon>Moraceae</taxon>
        <taxon>Ficeae</taxon>
        <taxon>Ficus</taxon>
    </lineage>
</organism>
<protein>
    <submittedName>
        <fullName evidence="1">Uncharacterized protein</fullName>
    </submittedName>
</protein>
<evidence type="ECO:0000313" key="2">
    <source>
        <dbReference type="Proteomes" id="UP001187192"/>
    </source>
</evidence>
<keyword evidence="2" id="KW-1185">Reference proteome</keyword>
<gene>
    <name evidence="1" type="ORF">TIFTF001_017811</name>
</gene>
<name>A0AA88DA59_FICCA</name>
<sequence length="170" mass="19030">MMRISYGLKFLKGNMGGWNNASWDPWIPWINGFIPSPAIPNQLGEIVSVVDLVVPGVPLRDAIKIKSVFSPESAEAILKLPCPLGGIDKAAVFLLLVRIWYSRLHERHKLLIWRIASDVLPTRSKCKDSTVVSLWSALFVRTWRRMPCIILLSALRLGLPGLALVWCGEC</sequence>
<dbReference type="EMBL" id="BTGU01000028">
    <property type="protein sequence ID" value="GMN48656.1"/>
    <property type="molecule type" value="Genomic_DNA"/>
</dbReference>
<reference evidence="1" key="1">
    <citation type="submission" date="2023-07" db="EMBL/GenBank/DDBJ databases">
        <title>draft genome sequence of fig (Ficus carica).</title>
        <authorList>
            <person name="Takahashi T."/>
            <person name="Nishimura K."/>
        </authorList>
    </citation>
    <scope>NUCLEOTIDE SEQUENCE</scope>
</reference>
<proteinExistence type="predicted"/>
<evidence type="ECO:0000313" key="1">
    <source>
        <dbReference type="EMBL" id="GMN48656.1"/>
    </source>
</evidence>
<accession>A0AA88DA59</accession>
<comment type="caution">
    <text evidence="1">The sequence shown here is derived from an EMBL/GenBank/DDBJ whole genome shotgun (WGS) entry which is preliminary data.</text>
</comment>
<dbReference type="AlphaFoldDB" id="A0AA88DA59"/>